<dbReference type="GO" id="GO:0043171">
    <property type="term" value="P:peptide catabolic process"/>
    <property type="evidence" value="ECO:0007669"/>
    <property type="project" value="TreeGrafter"/>
</dbReference>
<dbReference type="GO" id="GO:0070006">
    <property type="term" value="F:metalloaminopeptidase activity"/>
    <property type="evidence" value="ECO:0007669"/>
    <property type="project" value="TreeGrafter"/>
</dbReference>
<dbReference type="SUPFAM" id="SSF63737">
    <property type="entry name" value="Leukotriene A4 hydrolase N-terminal domain"/>
    <property type="match status" value="1"/>
</dbReference>
<dbReference type="AlphaFoldDB" id="A0A9Q1IBB8"/>
<comment type="caution">
    <text evidence="2">The sequence shown here is derived from an EMBL/GenBank/DDBJ whole genome shotgun (WGS) entry which is preliminary data.</text>
</comment>
<dbReference type="Pfam" id="PF17900">
    <property type="entry name" value="Peptidase_M1_N"/>
    <property type="match status" value="1"/>
</dbReference>
<dbReference type="EMBL" id="JAINUF010000020">
    <property type="protein sequence ID" value="KAJ8335458.1"/>
    <property type="molecule type" value="Genomic_DNA"/>
</dbReference>
<dbReference type="GO" id="GO:0008270">
    <property type="term" value="F:zinc ion binding"/>
    <property type="evidence" value="ECO:0007669"/>
    <property type="project" value="TreeGrafter"/>
</dbReference>
<dbReference type="PANTHER" id="PTHR11533:SF259">
    <property type="entry name" value="AMINOPEPTIDASE"/>
    <property type="match status" value="1"/>
</dbReference>
<name>A0A9Q1IBB8_SYNKA</name>
<dbReference type="GO" id="GO:0005886">
    <property type="term" value="C:plasma membrane"/>
    <property type="evidence" value="ECO:0007669"/>
    <property type="project" value="TreeGrafter"/>
</dbReference>
<dbReference type="Gene3D" id="2.60.40.1730">
    <property type="entry name" value="tricorn interacting facor f3 domain"/>
    <property type="match status" value="1"/>
</dbReference>
<dbReference type="Proteomes" id="UP001152622">
    <property type="component" value="Chromosome 20"/>
</dbReference>
<feature type="domain" description="Aminopeptidase N-like N-terminal" evidence="1">
    <location>
        <begin position="70"/>
        <end position="244"/>
    </location>
</feature>
<dbReference type="GO" id="GO:0005615">
    <property type="term" value="C:extracellular space"/>
    <property type="evidence" value="ECO:0007669"/>
    <property type="project" value="TreeGrafter"/>
</dbReference>
<reference evidence="2" key="1">
    <citation type="journal article" date="2023" name="Science">
        <title>Genome structures resolve the early diversification of teleost fishes.</title>
        <authorList>
            <person name="Parey E."/>
            <person name="Louis A."/>
            <person name="Montfort J."/>
            <person name="Bouchez O."/>
            <person name="Roques C."/>
            <person name="Iampietro C."/>
            <person name="Lluch J."/>
            <person name="Castinel A."/>
            <person name="Donnadieu C."/>
            <person name="Desvignes T."/>
            <person name="Floi Bucao C."/>
            <person name="Jouanno E."/>
            <person name="Wen M."/>
            <person name="Mejri S."/>
            <person name="Dirks R."/>
            <person name="Jansen H."/>
            <person name="Henkel C."/>
            <person name="Chen W.J."/>
            <person name="Zahm M."/>
            <person name="Cabau C."/>
            <person name="Klopp C."/>
            <person name="Thompson A.W."/>
            <person name="Robinson-Rechavi M."/>
            <person name="Braasch I."/>
            <person name="Lecointre G."/>
            <person name="Bobe J."/>
            <person name="Postlethwait J.H."/>
            <person name="Berthelot C."/>
            <person name="Roest Crollius H."/>
            <person name="Guiguen Y."/>
        </authorList>
    </citation>
    <scope>NUCLEOTIDE SEQUENCE</scope>
    <source>
        <strain evidence="2">WJC10195</strain>
    </source>
</reference>
<accession>A0A9Q1IBB8</accession>
<gene>
    <name evidence="2" type="ORF">SKAU_G00388000</name>
</gene>
<dbReference type="InterPro" id="IPR042097">
    <property type="entry name" value="Aminopeptidase_N-like_N_sf"/>
</dbReference>
<keyword evidence="3" id="KW-1185">Reference proteome</keyword>
<dbReference type="InterPro" id="IPR045357">
    <property type="entry name" value="Aminopeptidase_N-like_N"/>
</dbReference>
<dbReference type="InterPro" id="IPR050344">
    <property type="entry name" value="Peptidase_M1_aminopeptidases"/>
</dbReference>
<dbReference type="OrthoDB" id="8947504at2759"/>
<proteinExistence type="predicted"/>
<evidence type="ECO:0000259" key="1">
    <source>
        <dbReference type="Pfam" id="PF17900"/>
    </source>
</evidence>
<dbReference type="GO" id="GO:0042277">
    <property type="term" value="F:peptide binding"/>
    <property type="evidence" value="ECO:0007669"/>
    <property type="project" value="TreeGrafter"/>
</dbReference>
<feature type="non-terminal residue" evidence="2">
    <location>
        <position position="1"/>
    </location>
</feature>
<organism evidence="2 3">
    <name type="scientific">Synaphobranchus kaupii</name>
    <name type="common">Kaup's arrowtooth eel</name>
    <dbReference type="NCBI Taxonomy" id="118154"/>
    <lineage>
        <taxon>Eukaryota</taxon>
        <taxon>Metazoa</taxon>
        <taxon>Chordata</taxon>
        <taxon>Craniata</taxon>
        <taxon>Vertebrata</taxon>
        <taxon>Euteleostomi</taxon>
        <taxon>Actinopterygii</taxon>
        <taxon>Neopterygii</taxon>
        <taxon>Teleostei</taxon>
        <taxon>Anguilliformes</taxon>
        <taxon>Synaphobranchidae</taxon>
        <taxon>Synaphobranchus</taxon>
    </lineage>
</organism>
<dbReference type="GO" id="GO:0005737">
    <property type="term" value="C:cytoplasm"/>
    <property type="evidence" value="ECO:0007669"/>
    <property type="project" value="TreeGrafter"/>
</dbReference>
<protein>
    <recommendedName>
        <fullName evidence="1">Aminopeptidase N-like N-terminal domain-containing protein</fullName>
    </recommendedName>
</protein>
<evidence type="ECO:0000313" key="3">
    <source>
        <dbReference type="Proteomes" id="UP001152622"/>
    </source>
</evidence>
<evidence type="ECO:0000313" key="2">
    <source>
        <dbReference type="EMBL" id="KAJ8335458.1"/>
    </source>
</evidence>
<dbReference type="GO" id="GO:0006508">
    <property type="term" value="P:proteolysis"/>
    <property type="evidence" value="ECO:0007669"/>
    <property type="project" value="TreeGrafter"/>
</dbReference>
<dbReference type="PANTHER" id="PTHR11533">
    <property type="entry name" value="PROTEASE M1 ZINC METALLOPROTEASE"/>
    <property type="match status" value="1"/>
</dbReference>
<sequence>MSKSVYVSMAAAVAIVTVAALALVTAIGMVIFHNSRIQECPQLLSPTVPTSTVDPTGQPPDLRLPGNLIPESYEIFLQTHLYTKLDSLDEQNYNFTGNSTVKFKCVTATNTIYIHSKDLSLAVLGLIEESGEKVQINQVRLLEDSREFAEIELADTLRVGRMYYLISEFMGECKGSNGMFLESYKEKGENESFTTEFIAASKMEPMDARKVFPCFDEPALKAVFNITIIHRKGSIALSNMPQKDMGKT</sequence>